<dbReference type="AlphaFoldDB" id="A0A6M3LQC3"/>
<name>A0A6M3LQC3_9ZZZZ</name>
<protein>
    <submittedName>
        <fullName evidence="2">Uncharacterized protein</fullName>
    </submittedName>
</protein>
<reference evidence="2" key="1">
    <citation type="submission" date="2020-03" db="EMBL/GenBank/DDBJ databases">
        <title>The deep terrestrial virosphere.</title>
        <authorList>
            <person name="Holmfeldt K."/>
            <person name="Nilsson E."/>
            <person name="Simone D."/>
            <person name="Lopez-Fernandez M."/>
            <person name="Wu X."/>
            <person name="de Brujin I."/>
            <person name="Lundin D."/>
            <person name="Andersson A."/>
            <person name="Bertilsson S."/>
            <person name="Dopson M."/>
        </authorList>
    </citation>
    <scope>NUCLEOTIDE SEQUENCE</scope>
    <source>
        <strain evidence="1">MM415A02769</strain>
        <strain evidence="2">MM415B05258</strain>
    </source>
</reference>
<proteinExistence type="predicted"/>
<sequence length="105" mass="13031">MKFIKKLTKKRKDEYQKQVKFFLETFEPIRLINPKKHLIWTKKRPLKQGWYWMRRDRRNRASMVFVVKYGHGSFRIYISPEERAKWTVDDVNYWWAGPIQLPAEK</sequence>
<gene>
    <name evidence="1" type="ORF">MM415A02769_0002</name>
    <name evidence="2" type="ORF">MM415B05258_0007</name>
</gene>
<evidence type="ECO:0000313" key="1">
    <source>
        <dbReference type="EMBL" id="QJA72408.1"/>
    </source>
</evidence>
<dbReference type="EMBL" id="MT143332">
    <property type="protein sequence ID" value="QJA95654.1"/>
    <property type="molecule type" value="Genomic_DNA"/>
</dbReference>
<organism evidence="2">
    <name type="scientific">viral metagenome</name>
    <dbReference type="NCBI Taxonomy" id="1070528"/>
    <lineage>
        <taxon>unclassified sequences</taxon>
        <taxon>metagenomes</taxon>
        <taxon>organismal metagenomes</taxon>
    </lineage>
</organism>
<dbReference type="EMBL" id="MT141949">
    <property type="protein sequence ID" value="QJA72408.1"/>
    <property type="molecule type" value="Genomic_DNA"/>
</dbReference>
<accession>A0A6M3LQC3</accession>
<evidence type="ECO:0000313" key="2">
    <source>
        <dbReference type="EMBL" id="QJA95654.1"/>
    </source>
</evidence>